<feature type="region of interest" description="Disordered" evidence="1">
    <location>
        <begin position="152"/>
        <end position="186"/>
    </location>
</feature>
<feature type="region of interest" description="Disordered" evidence="1">
    <location>
        <begin position="80"/>
        <end position="139"/>
    </location>
</feature>
<evidence type="ECO:0000313" key="2">
    <source>
        <dbReference type="EMBL" id="MPC52286.1"/>
    </source>
</evidence>
<comment type="caution">
    <text evidence="2">The sequence shown here is derived from an EMBL/GenBank/DDBJ whole genome shotgun (WGS) entry which is preliminary data.</text>
</comment>
<keyword evidence="3" id="KW-1185">Reference proteome</keyword>
<evidence type="ECO:0000313" key="3">
    <source>
        <dbReference type="Proteomes" id="UP000324222"/>
    </source>
</evidence>
<organism evidence="2 3">
    <name type="scientific">Portunus trituberculatus</name>
    <name type="common">Swimming crab</name>
    <name type="synonym">Neptunus trituberculatus</name>
    <dbReference type="NCBI Taxonomy" id="210409"/>
    <lineage>
        <taxon>Eukaryota</taxon>
        <taxon>Metazoa</taxon>
        <taxon>Ecdysozoa</taxon>
        <taxon>Arthropoda</taxon>
        <taxon>Crustacea</taxon>
        <taxon>Multicrustacea</taxon>
        <taxon>Malacostraca</taxon>
        <taxon>Eumalacostraca</taxon>
        <taxon>Eucarida</taxon>
        <taxon>Decapoda</taxon>
        <taxon>Pleocyemata</taxon>
        <taxon>Brachyura</taxon>
        <taxon>Eubrachyura</taxon>
        <taxon>Portunoidea</taxon>
        <taxon>Portunidae</taxon>
        <taxon>Portuninae</taxon>
        <taxon>Portunus</taxon>
    </lineage>
</organism>
<proteinExistence type="predicted"/>
<gene>
    <name evidence="2" type="ORF">E2C01_046150</name>
</gene>
<feature type="compositionally biased region" description="Basic and acidic residues" evidence="1">
    <location>
        <begin position="84"/>
        <end position="112"/>
    </location>
</feature>
<sequence length="186" mass="21379">MVEVKRKTSETYVVDKIVKTLAINLLTSIMFIKSSNNSQNSRLKMCPITEGINKETRTWHGQVRQVSECNEAVEQIPVTLASSKQEERVSPGAEEIPHSTDTRYRGRPHEYQRPAQDAAADDKTTIQRSDRPSPRYPPRHFIRHSLEALHTHTSLHRHRRTPANTPLSQQSHREHSTAHRTSLKYS</sequence>
<dbReference type="EMBL" id="VSRR010010754">
    <property type="protein sequence ID" value="MPC52286.1"/>
    <property type="molecule type" value="Genomic_DNA"/>
</dbReference>
<dbReference type="AlphaFoldDB" id="A0A5B7G3L5"/>
<reference evidence="2 3" key="1">
    <citation type="submission" date="2019-05" db="EMBL/GenBank/DDBJ databases">
        <title>Another draft genome of Portunus trituberculatus and its Hox gene families provides insights of decapod evolution.</title>
        <authorList>
            <person name="Jeong J.-H."/>
            <person name="Song I."/>
            <person name="Kim S."/>
            <person name="Choi T."/>
            <person name="Kim D."/>
            <person name="Ryu S."/>
            <person name="Kim W."/>
        </authorList>
    </citation>
    <scope>NUCLEOTIDE SEQUENCE [LARGE SCALE GENOMIC DNA]</scope>
    <source>
        <tissue evidence="2">Muscle</tissue>
    </source>
</reference>
<name>A0A5B7G3L5_PORTR</name>
<feature type="compositionally biased region" description="Basic and acidic residues" evidence="1">
    <location>
        <begin position="120"/>
        <end position="133"/>
    </location>
</feature>
<dbReference type="Proteomes" id="UP000324222">
    <property type="component" value="Unassembled WGS sequence"/>
</dbReference>
<accession>A0A5B7G3L5</accession>
<protein>
    <submittedName>
        <fullName evidence="2">Uncharacterized protein</fullName>
    </submittedName>
</protein>
<evidence type="ECO:0000256" key="1">
    <source>
        <dbReference type="SAM" id="MobiDB-lite"/>
    </source>
</evidence>